<dbReference type="InterPro" id="IPR047789">
    <property type="entry name" value="CU044_5270-like"/>
</dbReference>
<gene>
    <name evidence="2" type="ORF">Ari01nite_54000</name>
</gene>
<keyword evidence="3" id="KW-1185">Reference proteome</keyword>
<feature type="region of interest" description="Disordered" evidence="1">
    <location>
        <begin position="176"/>
        <end position="203"/>
    </location>
</feature>
<reference evidence="2" key="1">
    <citation type="submission" date="2021-01" db="EMBL/GenBank/DDBJ databases">
        <title>Whole genome shotgun sequence of Actinoplanes rishiriensis NBRC 108556.</title>
        <authorList>
            <person name="Komaki H."/>
            <person name="Tamura T."/>
        </authorList>
    </citation>
    <scope>NUCLEOTIDE SEQUENCE</scope>
    <source>
        <strain evidence="2">NBRC 108556</strain>
    </source>
</reference>
<sequence length="346" mass="36464">MLLRELGEDRGPGAGAPPADLRRRVLTGAPRRHRPAVWRLAGLGAAAVAVALAGSQALNTPAPVVPDPPSTGAVAAKPEAAVVLRLAAQHVTAAPAPTGRADQFVFVAYVQAGIRIHNQGRDDAGHRVVRVTPAPPRSVEEWRSVDGKHDGVSRSREYSSSQEWVRVPVPGCRNGRWAPTLDRPGHTESCTPQPASRPDLPTDPAAMRRYLYRAEAGSEGFGGNVPADQRAFRRATEVLRVSLLRPQVQAAVFEAVSTVPGTTVRTGARDVTGRPGVAVTRVAEGIRDELLFDPSSYAYLGANSTVVTATALSSADLRVTGLRPGDAIAREAILSAAVADTAGRRP</sequence>
<feature type="compositionally biased region" description="Basic and acidic residues" evidence="1">
    <location>
        <begin position="1"/>
        <end position="11"/>
    </location>
</feature>
<name>A0A919JZT0_9ACTN</name>
<organism evidence="2 3">
    <name type="scientific">Paractinoplanes rishiriensis</name>
    <dbReference type="NCBI Taxonomy" id="1050105"/>
    <lineage>
        <taxon>Bacteria</taxon>
        <taxon>Bacillati</taxon>
        <taxon>Actinomycetota</taxon>
        <taxon>Actinomycetes</taxon>
        <taxon>Micromonosporales</taxon>
        <taxon>Micromonosporaceae</taxon>
        <taxon>Paractinoplanes</taxon>
    </lineage>
</organism>
<comment type="caution">
    <text evidence="2">The sequence shown here is derived from an EMBL/GenBank/DDBJ whole genome shotgun (WGS) entry which is preliminary data.</text>
</comment>
<accession>A0A919JZT0</accession>
<evidence type="ECO:0000313" key="3">
    <source>
        <dbReference type="Proteomes" id="UP000636960"/>
    </source>
</evidence>
<dbReference type="AlphaFoldDB" id="A0A919JZT0"/>
<feature type="region of interest" description="Disordered" evidence="1">
    <location>
        <begin position="1"/>
        <end position="27"/>
    </location>
</feature>
<protein>
    <recommendedName>
        <fullName evidence="4">CU044_5270 family protein</fullName>
    </recommendedName>
</protein>
<dbReference type="EMBL" id="BOMV01000059">
    <property type="protein sequence ID" value="GIE97935.1"/>
    <property type="molecule type" value="Genomic_DNA"/>
</dbReference>
<dbReference type="Proteomes" id="UP000636960">
    <property type="component" value="Unassembled WGS sequence"/>
</dbReference>
<evidence type="ECO:0008006" key="4">
    <source>
        <dbReference type="Google" id="ProtNLM"/>
    </source>
</evidence>
<proteinExistence type="predicted"/>
<dbReference type="NCBIfam" id="NF038083">
    <property type="entry name" value="CU044_5270_fam"/>
    <property type="match status" value="1"/>
</dbReference>
<evidence type="ECO:0000313" key="2">
    <source>
        <dbReference type="EMBL" id="GIE97935.1"/>
    </source>
</evidence>
<evidence type="ECO:0000256" key="1">
    <source>
        <dbReference type="SAM" id="MobiDB-lite"/>
    </source>
</evidence>